<keyword evidence="2" id="KW-1185">Reference proteome</keyword>
<comment type="caution">
    <text evidence="1">The sequence shown here is derived from an EMBL/GenBank/DDBJ whole genome shotgun (WGS) entry which is preliminary data.</text>
</comment>
<evidence type="ECO:0000313" key="1">
    <source>
        <dbReference type="EMBL" id="KAH6949000.1"/>
    </source>
</evidence>
<evidence type="ECO:0000313" key="2">
    <source>
        <dbReference type="Proteomes" id="UP000821845"/>
    </source>
</evidence>
<organism evidence="1 2">
    <name type="scientific">Hyalomma asiaticum</name>
    <name type="common">Tick</name>
    <dbReference type="NCBI Taxonomy" id="266040"/>
    <lineage>
        <taxon>Eukaryota</taxon>
        <taxon>Metazoa</taxon>
        <taxon>Ecdysozoa</taxon>
        <taxon>Arthropoda</taxon>
        <taxon>Chelicerata</taxon>
        <taxon>Arachnida</taxon>
        <taxon>Acari</taxon>
        <taxon>Parasitiformes</taxon>
        <taxon>Ixodida</taxon>
        <taxon>Ixodoidea</taxon>
        <taxon>Ixodidae</taxon>
        <taxon>Hyalomminae</taxon>
        <taxon>Hyalomma</taxon>
    </lineage>
</organism>
<proteinExistence type="predicted"/>
<name>A0ACB7TQ03_HYAAI</name>
<gene>
    <name evidence="1" type="ORF">HPB50_027388</name>
</gene>
<dbReference type="Proteomes" id="UP000821845">
    <property type="component" value="Chromosome 1"/>
</dbReference>
<accession>A0ACB7TQ03</accession>
<dbReference type="EMBL" id="CM023481">
    <property type="protein sequence ID" value="KAH6949000.1"/>
    <property type="molecule type" value="Genomic_DNA"/>
</dbReference>
<reference evidence="1" key="1">
    <citation type="submission" date="2020-05" db="EMBL/GenBank/DDBJ databases">
        <title>Large-scale comparative analyses of tick genomes elucidate their genetic diversity and vector capacities.</title>
        <authorList>
            <person name="Jia N."/>
            <person name="Wang J."/>
            <person name="Shi W."/>
            <person name="Du L."/>
            <person name="Sun Y."/>
            <person name="Zhan W."/>
            <person name="Jiang J."/>
            <person name="Wang Q."/>
            <person name="Zhang B."/>
            <person name="Ji P."/>
            <person name="Sakyi L.B."/>
            <person name="Cui X."/>
            <person name="Yuan T."/>
            <person name="Jiang B."/>
            <person name="Yang W."/>
            <person name="Lam T.T.-Y."/>
            <person name="Chang Q."/>
            <person name="Ding S."/>
            <person name="Wang X."/>
            <person name="Zhu J."/>
            <person name="Ruan X."/>
            <person name="Zhao L."/>
            <person name="Wei J."/>
            <person name="Que T."/>
            <person name="Du C."/>
            <person name="Cheng J."/>
            <person name="Dai P."/>
            <person name="Han X."/>
            <person name="Huang E."/>
            <person name="Gao Y."/>
            <person name="Liu J."/>
            <person name="Shao H."/>
            <person name="Ye R."/>
            <person name="Li L."/>
            <person name="Wei W."/>
            <person name="Wang X."/>
            <person name="Wang C."/>
            <person name="Yang T."/>
            <person name="Huo Q."/>
            <person name="Li W."/>
            <person name="Guo W."/>
            <person name="Chen H."/>
            <person name="Zhou L."/>
            <person name="Ni X."/>
            <person name="Tian J."/>
            <person name="Zhou Y."/>
            <person name="Sheng Y."/>
            <person name="Liu T."/>
            <person name="Pan Y."/>
            <person name="Xia L."/>
            <person name="Li J."/>
            <person name="Zhao F."/>
            <person name="Cao W."/>
        </authorList>
    </citation>
    <scope>NUCLEOTIDE SEQUENCE</scope>
    <source>
        <strain evidence="1">Hyas-2018</strain>
    </source>
</reference>
<protein>
    <submittedName>
        <fullName evidence="1">Uncharacterized protein</fullName>
    </submittedName>
</protein>
<sequence length="253" mass="26994">MPSGFLRQNFRSSHRFSTNDAVAKTREATEKEVSGHSKRRHRGSRVGAVQAEGDSGRGCCERFACPPAGGPTSEDKVRRPCAHWLEAAFALRCAAASPAEGRGTQGGEAQAAASGGSFIECVAEKKEKCTTAGQFCGRPCLLACRHCRRSGLGCDATALFSNAAPWARCRASTVGAGLASAIVLHRNGACAATLSRDRDCIVVNAHFNPVCQLDDDLPRQKPQGQKFACSTLLQYKGRKESVPHADKLFLCAR</sequence>